<accession>A0A8I1GHQ5</accession>
<dbReference type="InterPro" id="IPR017871">
    <property type="entry name" value="ABC_transporter-like_CS"/>
</dbReference>
<dbReference type="InterPro" id="IPR015854">
    <property type="entry name" value="ABC_transpr_LolD-like"/>
</dbReference>
<organism evidence="8 9">
    <name type="scientific">Rhodomicrobium udaipurense</name>
    <dbReference type="NCBI Taxonomy" id="1202716"/>
    <lineage>
        <taxon>Bacteria</taxon>
        <taxon>Pseudomonadati</taxon>
        <taxon>Pseudomonadota</taxon>
        <taxon>Alphaproteobacteria</taxon>
        <taxon>Hyphomicrobiales</taxon>
        <taxon>Hyphomicrobiaceae</taxon>
        <taxon>Rhodomicrobium</taxon>
    </lineage>
</organism>
<evidence type="ECO:0000256" key="6">
    <source>
        <dbReference type="ARBA" id="ARBA00038388"/>
    </source>
</evidence>
<dbReference type="PANTHER" id="PTHR24220">
    <property type="entry name" value="IMPORT ATP-BINDING PROTEIN"/>
    <property type="match status" value="1"/>
</dbReference>
<proteinExistence type="inferred from homology"/>
<dbReference type="GO" id="GO:0022857">
    <property type="term" value="F:transmembrane transporter activity"/>
    <property type="evidence" value="ECO:0007669"/>
    <property type="project" value="TreeGrafter"/>
</dbReference>
<name>A0A8I1GHQ5_9HYPH</name>
<dbReference type="GO" id="GO:0005886">
    <property type="term" value="C:plasma membrane"/>
    <property type="evidence" value="ECO:0007669"/>
    <property type="project" value="TreeGrafter"/>
</dbReference>
<dbReference type="Pfam" id="PF00005">
    <property type="entry name" value="ABC_tran"/>
    <property type="match status" value="1"/>
</dbReference>
<dbReference type="GO" id="GO:0044874">
    <property type="term" value="P:lipoprotein localization to outer membrane"/>
    <property type="evidence" value="ECO:0007669"/>
    <property type="project" value="TreeGrafter"/>
</dbReference>
<dbReference type="InterPro" id="IPR003439">
    <property type="entry name" value="ABC_transporter-like_ATP-bd"/>
</dbReference>
<dbReference type="GO" id="GO:0089705">
    <property type="term" value="P:protein localization to outer membrane"/>
    <property type="evidence" value="ECO:0007669"/>
    <property type="project" value="TreeGrafter"/>
</dbReference>
<dbReference type="SMART" id="SM00382">
    <property type="entry name" value="AAA"/>
    <property type="match status" value="1"/>
</dbReference>
<dbReference type="InterPro" id="IPR027417">
    <property type="entry name" value="P-loop_NTPase"/>
</dbReference>
<keyword evidence="9" id="KW-1185">Reference proteome</keyword>
<feature type="domain" description="ABC transporter" evidence="7">
    <location>
        <begin position="15"/>
        <end position="254"/>
    </location>
</feature>
<evidence type="ECO:0000256" key="2">
    <source>
        <dbReference type="ARBA" id="ARBA00022519"/>
    </source>
</evidence>
<reference evidence="8 9" key="1">
    <citation type="submission" date="2020-12" db="EMBL/GenBank/DDBJ databases">
        <title>Revised draft genomes of Rhodomicrobium vannielii ATCC 17100 and Rhodomicrobium udaipurense JA643.</title>
        <authorList>
            <person name="Conners E.M."/>
            <person name="Davenport E.J."/>
            <person name="Bose A."/>
        </authorList>
    </citation>
    <scope>NUCLEOTIDE SEQUENCE [LARGE SCALE GENOMIC DNA]</scope>
    <source>
        <strain evidence="8 9">JA643</strain>
    </source>
</reference>
<keyword evidence="4 8" id="KW-0067">ATP-binding</keyword>
<comment type="similarity">
    <text evidence="6">Belongs to the ABC transporter superfamily. Macrolide exporter (TC 3.A.1.122) family.</text>
</comment>
<dbReference type="GO" id="GO:0005524">
    <property type="term" value="F:ATP binding"/>
    <property type="evidence" value="ECO:0007669"/>
    <property type="project" value="UniProtKB-KW"/>
</dbReference>
<protein>
    <submittedName>
        <fullName evidence="8">ABC transporter ATP-binding protein</fullName>
    </submittedName>
</protein>
<keyword evidence="5" id="KW-1278">Translocase</keyword>
<dbReference type="FunFam" id="3.40.50.300:FF:000032">
    <property type="entry name" value="Export ABC transporter ATP-binding protein"/>
    <property type="match status" value="1"/>
</dbReference>
<evidence type="ECO:0000256" key="1">
    <source>
        <dbReference type="ARBA" id="ARBA00022448"/>
    </source>
</evidence>
<evidence type="ECO:0000256" key="3">
    <source>
        <dbReference type="ARBA" id="ARBA00022741"/>
    </source>
</evidence>
<dbReference type="GO" id="GO:0016887">
    <property type="term" value="F:ATP hydrolysis activity"/>
    <property type="evidence" value="ECO:0007669"/>
    <property type="project" value="InterPro"/>
</dbReference>
<dbReference type="PROSITE" id="PS00211">
    <property type="entry name" value="ABC_TRANSPORTER_1"/>
    <property type="match status" value="1"/>
</dbReference>
<dbReference type="Gene3D" id="3.40.50.300">
    <property type="entry name" value="P-loop containing nucleotide triphosphate hydrolases"/>
    <property type="match status" value="1"/>
</dbReference>
<dbReference type="SUPFAM" id="SSF52540">
    <property type="entry name" value="P-loop containing nucleoside triphosphate hydrolases"/>
    <property type="match status" value="1"/>
</dbReference>
<dbReference type="RefSeq" id="WP_052036896.1">
    <property type="nucleotide sequence ID" value="NZ_JAEMUK010000016.1"/>
</dbReference>
<dbReference type="EMBL" id="JAEMUK010000016">
    <property type="protein sequence ID" value="MBJ7543695.1"/>
    <property type="molecule type" value="Genomic_DNA"/>
</dbReference>
<keyword evidence="2" id="KW-0472">Membrane</keyword>
<sequence length="254" mass="27555">MKTVTRDFAGTRPVLQLVELERTYVQGNRTLDVLRRASAEICDGEAVALVGPSGSGKSSLLHMAGLLEKPGGGAVLLNGVDCTALNDKDRTRVRRNEIGFVYQSHNLLPEFSALENVMMPQLLAGVRRKDAKERALELLSTFGLYERASHRPAELSGGEQQRVAIARAVANSPCVLLADEPTGNLDPHTADRVFDELVFFIRNSGVAALIATHNFELAGRMDRVLQLNDGVLVEVSRRAAGGEAEAERAEQLAK</sequence>
<evidence type="ECO:0000256" key="4">
    <source>
        <dbReference type="ARBA" id="ARBA00022840"/>
    </source>
</evidence>
<dbReference type="InterPro" id="IPR003593">
    <property type="entry name" value="AAA+_ATPase"/>
</dbReference>
<keyword evidence="1" id="KW-0813">Transport</keyword>
<dbReference type="PROSITE" id="PS50893">
    <property type="entry name" value="ABC_TRANSPORTER_2"/>
    <property type="match status" value="1"/>
</dbReference>
<dbReference type="AlphaFoldDB" id="A0A8I1GHQ5"/>
<dbReference type="InterPro" id="IPR017911">
    <property type="entry name" value="MacB-like_ATP-bd"/>
</dbReference>
<dbReference type="Proteomes" id="UP000623250">
    <property type="component" value="Unassembled WGS sequence"/>
</dbReference>
<keyword evidence="2" id="KW-0997">Cell inner membrane</keyword>
<dbReference type="PANTHER" id="PTHR24220:SF689">
    <property type="entry name" value="LIPOPROTEIN-RELEASING SYSTEM ATP-BINDING PROTEIN LOLD"/>
    <property type="match status" value="1"/>
</dbReference>
<dbReference type="GO" id="GO:0098796">
    <property type="term" value="C:membrane protein complex"/>
    <property type="evidence" value="ECO:0007669"/>
    <property type="project" value="UniProtKB-ARBA"/>
</dbReference>
<evidence type="ECO:0000313" key="9">
    <source>
        <dbReference type="Proteomes" id="UP000623250"/>
    </source>
</evidence>
<keyword evidence="3" id="KW-0547">Nucleotide-binding</keyword>
<evidence type="ECO:0000259" key="7">
    <source>
        <dbReference type="PROSITE" id="PS50893"/>
    </source>
</evidence>
<evidence type="ECO:0000313" key="8">
    <source>
        <dbReference type="EMBL" id="MBJ7543695.1"/>
    </source>
</evidence>
<gene>
    <name evidence="8" type="ORF">JDN41_08990</name>
</gene>
<keyword evidence="2" id="KW-1003">Cell membrane</keyword>
<dbReference type="CDD" id="cd03255">
    <property type="entry name" value="ABC_MJ0796_LolCDE_FtsE"/>
    <property type="match status" value="1"/>
</dbReference>
<evidence type="ECO:0000256" key="5">
    <source>
        <dbReference type="ARBA" id="ARBA00022967"/>
    </source>
</evidence>
<comment type="caution">
    <text evidence="8">The sequence shown here is derived from an EMBL/GenBank/DDBJ whole genome shotgun (WGS) entry which is preliminary data.</text>
</comment>